<protein>
    <recommendedName>
        <fullName evidence="5">Energy transducer TonB</fullName>
    </recommendedName>
</protein>
<gene>
    <name evidence="3" type="ORF">HND93_19895</name>
</gene>
<evidence type="ECO:0000313" key="3">
    <source>
        <dbReference type="EMBL" id="NYZ21983.1"/>
    </source>
</evidence>
<comment type="caution">
    <text evidence="3">The sequence shown here is derived from an EMBL/GenBank/DDBJ whole genome shotgun (WGS) entry which is preliminary data.</text>
</comment>
<name>A0ABX2TFP4_9PROT</name>
<sequence length="223" mass="22971">MNGKHALIWLGLAAVAGAVLFETSYEVQEMEEQLASLNRQIVHEQEAIQVLRAEWSFLNDPTRLENLARSHTDLRPAEARQFLALDVVPFRPTPMVTEPLPAAPAPHSIPNVASQPKPGRVPPSAVPTLASTGGGAPAVLTPAVITAPAAAPAGVGRETGATVAVAKPPAAVKPSQGARPSPSRPAETMPARVAGGGATRSTPTIPVANDAMGVLIARLGGNQ</sequence>
<accession>A0ABX2TFP4</accession>
<evidence type="ECO:0000256" key="1">
    <source>
        <dbReference type="SAM" id="Coils"/>
    </source>
</evidence>
<dbReference type="RefSeq" id="WP_180283753.1">
    <property type="nucleotide sequence ID" value="NZ_JABFDB010000014.1"/>
</dbReference>
<proteinExistence type="predicted"/>
<dbReference type="Proteomes" id="UP000584642">
    <property type="component" value="Unassembled WGS sequence"/>
</dbReference>
<evidence type="ECO:0008006" key="5">
    <source>
        <dbReference type="Google" id="ProtNLM"/>
    </source>
</evidence>
<feature type="region of interest" description="Disordered" evidence="2">
    <location>
        <begin position="168"/>
        <end position="205"/>
    </location>
</feature>
<evidence type="ECO:0000313" key="4">
    <source>
        <dbReference type="Proteomes" id="UP000584642"/>
    </source>
</evidence>
<reference evidence="3 4" key="1">
    <citation type="submission" date="2020-05" db="EMBL/GenBank/DDBJ databases">
        <title>Azospirillum oleiclasticum sp. nov, a nitrogen-fixing and heavy crude oil-emulsifying bacterium isolated from the crude oil of Yumen Oilfield.</title>
        <authorList>
            <person name="Wu D."/>
            <person name="Cai M."/>
            <person name="Zhang X."/>
        </authorList>
    </citation>
    <scope>NUCLEOTIDE SEQUENCE [LARGE SCALE GENOMIC DNA]</scope>
    <source>
        <strain evidence="3 4">ROY-1-1-2</strain>
    </source>
</reference>
<keyword evidence="4" id="KW-1185">Reference proteome</keyword>
<keyword evidence="1" id="KW-0175">Coiled coil</keyword>
<evidence type="ECO:0000256" key="2">
    <source>
        <dbReference type="SAM" id="MobiDB-lite"/>
    </source>
</evidence>
<feature type="coiled-coil region" evidence="1">
    <location>
        <begin position="20"/>
        <end position="54"/>
    </location>
</feature>
<organism evidence="3 4">
    <name type="scientific">Azospirillum oleiclasticum</name>
    <dbReference type="NCBI Taxonomy" id="2735135"/>
    <lineage>
        <taxon>Bacteria</taxon>
        <taxon>Pseudomonadati</taxon>
        <taxon>Pseudomonadota</taxon>
        <taxon>Alphaproteobacteria</taxon>
        <taxon>Rhodospirillales</taxon>
        <taxon>Azospirillaceae</taxon>
        <taxon>Azospirillum</taxon>
    </lineage>
</organism>
<dbReference type="EMBL" id="JABFDB010000014">
    <property type="protein sequence ID" value="NYZ21983.1"/>
    <property type="molecule type" value="Genomic_DNA"/>
</dbReference>